<evidence type="ECO:0000313" key="4">
    <source>
        <dbReference type="Proteomes" id="UP000826195"/>
    </source>
</evidence>
<dbReference type="GO" id="GO:0006629">
    <property type="term" value="P:lipid metabolic process"/>
    <property type="evidence" value="ECO:0007669"/>
    <property type="project" value="TreeGrafter"/>
</dbReference>
<dbReference type="PANTHER" id="PTHR10612">
    <property type="entry name" value="APOLIPOPROTEIN D"/>
    <property type="match status" value="1"/>
</dbReference>
<sequence>MLYYLIAFCAIAGAYAQTMENGSCPSFRASRINANQMVGKWYDWGRSSNNPLNGQRCGYDNWNQPSNGQSKLVQSAYSPFIGGWSQIVSDIKFYNDNQYTISFEVPNVGSVSLNHAVLDTDYDSYVIYYQCLNQGSTYTTSLWIKTRDQYPGSQVENQIRNTLARHGLSYVPVTRTSQQNC</sequence>
<gene>
    <name evidence="3" type="ORF">KQX54_008679</name>
</gene>
<dbReference type="InterPro" id="IPR012674">
    <property type="entry name" value="Calycin"/>
</dbReference>
<evidence type="ECO:0000259" key="2">
    <source>
        <dbReference type="Pfam" id="PF00061"/>
    </source>
</evidence>
<dbReference type="Pfam" id="PF00061">
    <property type="entry name" value="Lipocalin"/>
    <property type="match status" value="1"/>
</dbReference>
<dbReference type="EMBL" id="JAHXZJ010000001">
    <property type="protein sequence ID" value="KAH0567353.1"/>
    <property type="molecule type" value="Genomic_DNA"/>
</dbReference>
<feature type="signal peptide" evidence="1">
    <location>
        <begin position="1"/>
        <end position="16"/>
    </location>
</feature>
<accession>A0AAV7J6G5</accession>
<organism evidence="3 4">
    <name type="scientific">Cotesia glomerata</name>
    <name type="common">Lepidopteran parasitic wasp</name>
    <name type="synonym">Apanteles glomeratus</name>
    <dbReference type="NCBI Taxonomy" id="32391"/>
    <lineage>
        <taxon>Eukaryota</taxon>
        <taxon>Metazoa</taxon>
        <taxon>Ecdysozoa</taxon>
        <taxon>Arthropoda</taxon>
        <taxon>Hexapoda</taxon>
        <taxon>Insecta</taxon>
        <taxon>Pterygota</taxon>
        <taxon>Neoptera</taxon>
        <taxon>Endopterygota</taxon>
        <taxon>Hymenoptera</taxon>
        <taxon>Apocrita</taxon>
        <taxon>Ichneumonoidea</taxon>
        <taxon>Braconidae</taxon>
        <taxon>Microgastrinae</taxon>
        <taxon>Cotesia</taxon>
    </lineage>
</organism>
<feature type="chain" id="PRO_5043496411" description="Lipocalin/cytosolic fatty-acid binding domain-containing protein" evidence="1">
    <location>
        <begin position="17"/>
        <end position="181"/>
    </location>
</feature>
<proteinExistence type="predicted"/>
<dbReference type="GO" id="GO:0000302">
    <property type="term" value="P:response to reactive oxygen species"/>
    <property type="evidence" value="ECO:0007669"/>
    <property type="project" value="TreeGrafter"/>
</dbReference>
<keyword evidence="4" id="KW-1185">Reference proteome</keyword>
<evidence type="ECO:0000256" key="1">
    <source>
        <dbReference type="SAM" id="SignalP"/>
    </source>
</evidence>
<reference evidence="3 4" key="1">
    <citation type="journal article" date="2021" name="J. Hered.">
        <title>A chromosome-level genome assembly of the parasitoid wasp, Cotesia glomerata (Hymenoptera: Braconidae).</title>
        <authorList>
            <person name="Pinto B.J."/>
            <person name="Weis J.J."/>
            <person name="Gamble T."/>
            <person name="Ode P.J."/>
            <person name="Paul R."/>
            <person name="Zaspel J.M."/>
        </authorList>
    </citation>
    <scope>NUCLEOTIDE SEQUENCE [LARGE SCALE GENOMIC DNA]</scope>
    <source>
        <strain evidence="3">CgM1</strain>
    </source>
</reference>
<keyword evidence="1" id="KW-0732">Signal</keyword>
<dbReference type="Gene3D" id="2.40.128.20">
    <property type="match status" value="1"/>
</dbReference>
<dbReference type="GO" id="GO:0005737">
    <property type="term" value="C:cytoplasm"/>
    <property type="evidence" value="ECO:0007669"/>
    <property type="project" value="TreeGrafter"/>
</dbReference>
<evidence type="ECO:0000313" key="3">
    <source>
        <dbReference type="EMBL" id="KAH0567353.1"/>
    </source>
</evidence>
<feature type="domain" description="Lipocalin/cytosolic fatty-acid binding" evidence="2">
    <location>
        <begin position="95"/>
        <end position="179"/>
    </location>
</feature>
<dbReference type="InterPro" id="IPR000566">
    <property type="entry name" value="Lipocln_cytosolic_FA-bd_dom"/>
</dbReference>
<protein>
    <recommendedName>
        <fullName evidence="2">Lipocalin/cytosolic fatty-acid binding domain-containing protein</fullName>
    </recommendedName>
</protein>
<dbReference type="AlphaFoldDB" id="A0AAV7J6G5"/>
<dbReference type="PANTHER" id="PTHR10612:SF34">
    <property type="entry name" value="APOLIPOPROTEIN D"/>
    <property type="match status" value="1"/>
</dbReference>
<dbReference type="Proteomes" id="UP000826195">
    <property type="component" value="Unassembled WGS sequence"/>
</dbReference>
<dbReference type="SUPFAM" id="SSF50814">
    <property type="entry name" value="Lipocalins"/>
    <property type="match status" value="1"/>
</dbReference>
<name>A0AAV7J6G5_COTGL</name>
<comment type="caution">
    <text evidence="3">The sequence shown here is derived from an EMBL/GenBank/DDBJ whole genome shotgun (WGS) entry which is preliminary data.</text>
</comment>